<proteinExistence type="predicted"/>
<dbReference type="AlphaFoldDB" id="A0A182IHL8"/>
<name>A0A182IHL8_ANOAR</name>
<reference evidence="1" key="1">
    <citation type="submission" date="2022-08" db="UniProtKB">
        <authorList>
            <consortium name="EnsemblMetazoa"/>
        </authorList>
    </citation>
    <scope>IDENTIFICATION</scope>
    <source>
        <strain evidence="1">Dongola</strain>
    </source>
</reference>
<dbReference type="VEuPathDB" id="VectorBase:AARA21_002547"/>
<organism evidence="1 2">
    <name type="scientific">Anopheles arabiensis</name>
    <name type="common">Mosquito</name>
    <dbReference type="NCBI Taxonomy" id="7173"/>
    <lineage>
        <taxon>Eukaryota</taxon>
        <taxon>Metazoa</taxon>
        <taxon>Ecdysozoa</taxon>
        <taxon>Arthropoda</taxon>
        <taxon>Hexapoda</taxon>
        <taxon>Insecta</taxon>
        <taxon>Pterygota</taxon>
        <taxon>Neoptera</taxon>
        <taxon>Endopterygota</taxon>
        <taxon>Diptera</taxon>
        <taxon>Nematocera</taxon>
        <taxon>Culicoidea</taxon>
        <taxon>Culicidae</taxon>
        <taxon>Anophelinae</taxon>
        <taxon>Anopheles</taxon>
    </lineage>
</organism>
<accession>A0A182IHL8</accession>
<dbReference type="Proteomes" id="UP000075840">
    <property type="component" value="Unassembled WGS sequence"/>
</dbReference>
<dbReference type="EMBL" id="APCN01000629">
    <property type="status" value="NOT_ANNOTATED_CDS"/>
    <property type="molecule type" value="Genomic_DNA"/>
</dbReference>
<dbReference type="EnsemblMetazoa" id="AARA014942-RA">
    <property type="protein sequence ID" value="AARA014942-PA"/>
    <property type="gene ID" value="AARA014942"/>
</dbReference>
<evidence type="ECO:0008006" key="3">
    <source>
        <dbReference type="Google" id="ProtNLM"/>
    </source>
</evidence>
<dbReference type="VEuPathDB" id="VectorBase:AARA014942"/>
<keyword evidence="2" id="KW-1185">Reference proteome</keyword>
<sequence length="134" mass="15564">MDDTTLIRILFRLFHLTLFTTTANIQSVKNIRKQSEQMENLLTVSKGNVVLDNDIANTLPLAIEQMLQLRLFKEKLNAKQFIILFDGFDEIAPTYKEFVMAYLGKLATFSGIKELYLSSRPYNFMDDLKKTFKN</sequence>
<evidence type="ECO:0000313" key="2">
    <source>
        <dbReference type="Proteomes" id="UP000075840"/>
    </source>
</evidence>
<protein>
    <recommendedName>
        <fullName evidence="3">NACHT domain-containing protein</fullName>
    </recommendedName>
</protein>
<evidence type="ECO:0000313" key="1">
    <source>
        <dbReference type="EnsemblMetazoa" id="AARA014942-PA"/>
    </source>
</evidence>